<protein>
    <submittedName>
        <fullName evidence="3">Putative pyridine nucleotide-disulfide oxidoreductase RclA</fullName>
    </submittedName>
</protein>
<dbReference type="SUPFAM" id="SSF51905">
    <property type="entry name" value="FAD/NAD(P)-binding domain"/>
    <property type="match status" value="1"/>
</dbReference>
<reference evidence="1" key="2">
    <citation type="submission" date="2021-10" db="EMBL/GenBank/DDBJ databases">
        <authorList>
            <person name="Mesa V."/>
        </authorList>
    </citation>
    <scope>NUCLEOTIDE SEQUENCE</scope>
    <source>
        <strain evidence="1">CC3_PB</strain>
    </source>
</reference>
<sequence length="51" mass="5659">MNRYDGIIIGFGKGGKALAGFLRKNGKKVALIEKLDLVYHSSCLFINIVIY</sequence>
<dbReference type="EMBL" id="UWJD01000002">
    <property type="protein sequence ID" value="VCT84770.1"/>
    <property type="molecule type" value="Genomic_DNA"/>
</dbReference>
<dbReference type="RefSeq" id="WP_200847589.1">
    <property type="nucleotide sequence ID" value="NZ_CAKJVE010000004.1"/>
</dbReference>
<reference evidence="2" key="3">
    <citation type="submission" date="2022-10" db="EMBL/GenBank/DDBJ databases">
        <authorList>
            <person name="Aires J."/>
            <person name="Mesa V."/>
        </authorList>
    </citation>
    <scope>NUCLEOTIDE SEQUENCE</scope>
    <source>
        <strain evidence="2">Clostridium neonatale JD116</strain>
    </source>
</reference>
<dbReference type="EMBL" id="CAMTCP010000249">
    <property type="protein sequence ID" value="CAI3647122.1"/>
    <property type="molecule type" value="Genomic_DNA"/>
</dbReference>
<reference evidence="3 4" key="1">
    <citation type="submission" date="2018-06" db="EMBL/GenBank/DDBJ databases">
        <authorList>
            <consortium name="IHU Genomes"/>
        </authorList>
    </citation>
    <scope>NUCLEOTIDE SEQUENCE [LARGE SCALE GENOMIC DNA]</scope>
    <source>
        <strain evidence="3 4">NEC25</strain>
    </source>
</reference>
<dbReference type="Proteomes" id="UP000431451">
    <property type="component" value="Unassembled WGS sequence"/>
</dbReference>
<organism evidence="3 4">
    <name type="scientific">Clostridium neonatale</name>
    <dbReference type="NCBI Taxonomy" id="137838"/>
    <lineage>
        <taxon>Bacteria</taxon>
        <taxon>Bacillati</taxon>
        <taxon>Bacillota</taxon>
        <taxon>Clostridia</taxon>
        <taxon>Eubacteriales</taxon>
        <taxon>Clostridiaceae</taxon>
        <taxon>Clostridium</taxon>
    </lineage>
</organism>
<evidence type="ECO:0000313" key="4">
    <source>
        <dbReference type="Proteomes" id="UP000431451"/>
    </source>
</evidence>
<proteinExistence type="predicted"/>
<dbReference type="EMBL" id="CAKJVE010000004">
    <property type="protein sequence ID" value="CAG9707374.1"/>
    <property type="molecule type" value="Genomic_DNA"/>
</dbReference>
<dbReference type="AlphaFoldDB" id="A0A650MHG7"/>
<dbReference type="Proteomes" id="UP000789738">
    <property type="component" value="Unassembled WGS sequence"/>
</dbReference>
<dbReference type="InterPro" id="IPR036188">
    <property type="entry name" value="FAD/NAD-bd_sf"/>
</dbReference>
<evidence type="ECO:0000313" key="3">
    <source>
        <dbReference type="EMBL" id="VCT84770.1"/>
    </source>
</evidence>
<evidence type="ECO:0000313" key="1">
    <source>
        <dbReference type="EMBL" id="CAG9707374.1"/>
    </source>
</evidence>
<dbReference type="Gene3D" id="3.50.50.60">
    <property type="entry name" value="FAD/NAD(P)-binding domain"/>
    <property type="match status" value="1"/>
</dbReference>
<accession>A0A650MHG7</accession>
<dbReference type="Proteomes" id="UP001189143">
    <property type="component" value="Unassembled WGS sequence"/>
</dbReference>
<gene>
    <name evidence="3" type="primary">rclA</name>
    <name evidence="2" type="ORF">CNEO2_500039</name>
    <name evidence="1" type="ORF">CNEO_42984</name>
    <name evidence="3" type="ORF">CNEONATNEC25_02371</name>
</gene>
<name>A0A650MHG7_9CLOT</name>
<evidence type="ECO:0000313" key="2">
    <source>
        <dbReference type="EMBL" id="CAI3647122.1"/>
    </source>
</evidence>